<reference evidence="1" key="1">
    <citation type="journal article" date="2013" name="Genome Biol.">
        <title>Reference genomes and transcriptomes of Nicotiana sylvestris and Nicotiana tomentosiformis.</title>
        <authorList>
            <person name="Sierro N."/>
            <person name="Battey J.N."/>
            <person name="Ouadi S."/>
            <person name="Bovet L."/>
            <person name="Goepfert S."/>
            <person name="Bakaher N."/>
            <person name="Peitsch M.C."/>
            <person name="Ivanov N.V."/>
        </authorList>
    </citation>
    <scope>NUCLEOTIDE SEQUENCE [LARGE SCALE GENOMIC DNA]</scope>
</reference>
<gene>
    <name evidence="2" type="primary">LOC104230605</name>
</gene>
<proteinExistence type="predicted"/>
<name>A0A1U7WWS9_NICSY</name>
<dbReference type="RefSeq" id="XP_009781761.1">
    <property type="nucleotide sequence ID" value="XM_009783459.1"/>
</dbReference>
<reference evidence="2" key="2">
    <citation type="submission" date="2025-08" db="UniProtKB">
        <authorList>
            <consortium name="RefSeq"/>
        </authorList>
    </citation>
    <scope>IDENTIFICATION</scope>
    <source>
        <tissue evidence="2">Leaf</tissue>
    </source>
</reference>
<evidence type="ECO:0000313" key="1">
    <source>
        <dbReference type="Proteomes" id="UP000189701"/>
    </source>
</evidence>
<sequence length="102" mass="11496">MGLTLGKQSFCYFLSKPLRKAVNYSHILLTIEIVHYFTLQVIQKPLVLKCLCTSIYYVAAYSIHMSPHFSSFSFWVLDPAKEATISDPEVGFAGGKELDCVK</sequence>
<accession>A0A1U7WWS9</accession>
<dbReference type="AlphaFoldDB" id="A0A1U7WWS9"/>
<evidence type="ECO:0000313" key="2">
    <source>
        <dbReference type="RefSeq" id="XP_009781761.1"/>
    </source>
</evidence>
<keyword evidence="1" id="KW-1185">Reference proteome</keyword>
<dbReference type="Proteomes" id="UP000189701">
    <property type="component" value="Unplaced"/>
</dbReference>
<protein>
    <submittedName>
        <fullName evidence="2">Uncharacterized protein LOC104230605 isoform X1</fullName>
    </submittedName>
</protein>
<organism evidence="1 2">
    <name type="scientific">Nicotiana sylvestris</name>
    <name type="common">Wood tobacco</name>
    <name type="synonym">South American tobacco</name>
    <dbReference type="NCBI Taxonomy" id="4096"/>
    <lineage>
        <taxon>Eukaryota</taxon>
        <taxon>Viridiplantae</taxon>
        <taxon>Streptophyta</taxon>
        <taxon>Embryophyta</taxon>
        <taxon>Tracheophyta</taxon>
        <taxon>Spermatophyta</taxon>
        <taxon>Magnoliopsida</taxon>
        <taxon>eudicotyledons</taxon>
        <taxon>Gunneridae</taxon>
        <taxon>Pentapetalae</taxon>
        <taxon>asterids</taxon>
        <taxon>lamiids</taxon>
        <taxon>Solanales</taxon>
        <taxon>Solanaceae</taxon>
        <taxon>Nicotianoideae</taxon>
        <taxon>Nicotianeae</taxon>
        <taxon>Nicotiana</taxon>
    </lineage>
</organism>